<dbReference type="NCBIfam" id="TIGR00756">
    <property type="entry name" value="PPR"/>
    <property type="match status" value="11"/>
</dbReference>
<evidence type="ECO:0000313" key="4">
    <source>
        <dbReference type="EMBL" id="KAG8093292.1"/>
    </source>
</evidence>
<comment type="caution">
    <text evidence="4">The sequence shown here is derived from an EMBL/GenBank/DDBJ whole genome shotgun (WGS) entry which is preliminary data.</text>
</comment>
<gene>
    <name evidence="4" type="ORF">GUJ93_ZPchr0012g19999</name>
</gene>
<dbReference type="AlphaFoldDB" id="A0A8J5WQL3"/>
<dbReference type="OrthoDB" id="185373at2759"/>
<proteinExistence type="inferred from homology"/>
<dbReference type="Pfam" id="PF13041">
    <property type="entry name" value="PPR_2"/>
    <property type="match status" value="3"/>
</dbReference>
<dbReference type="GO" id="GO:0003729">
    <property type="term" value="F:mRNA binding"/>
    <property type="evidence" value="ECO:0007669"/>
    <property type="project" value="TreeGrafter"/>
</dbReference>
<feature type="repeat" description="PPR" evidence="2">
    <location>
        <begin position="266"/>
        <end position="300"/>
    </location>
</feature>
<comment type="similarity">
    <text evidence="1">Belongs to the PPR family. P subfamily.</text>
</comment>
<accession>A0A8J5WQL3</accession>
<keyword evidence="5" id="KW-1185">Reference proteome</keyword>
<feature type="repeat" description="PPR" evidence="2">
    <location>
        <begin position="987"/>
        <end position="1021"/>
    </location>
</feature>
<dbReference type="EMBL" id="JAAALK010000080">
    <property type="protein sequence ID" value="KAG8093292.1"/>
    <property type="molecule type" value="Genomic_DNA"/>
</dbReference>
<feature type="repeat" description="PPR" evidence="2">
    <location>
        <begin position="917"/>
        <end position="951"/>
    </location>
</feature>
<feature type="repeat" description="PPR" evidence="2">
    <location>
        <begin position="952"/>
        <end position="986"/>
    </location>
</feature>
<feature type="region of interest" description="Disordered" evidence="3">
    <location>
        <begin position="31"/>
        <end position="61"/>
    </location>
</feature>
<feature type="repeat" description="PPR" evidence="2">
    <location>
        <begin position="508"/>
        <end position="542"/>
    </location>
</feature>
<name>A0A8J5WQL3_ZIZPA</name>
<dbReference type="InterPro" id="IPR002885">
    <property type="entry name" value="PPR_rpt"/>
</dbReference>
<dbReference type="Pfam" id="PF01535">
    <property type="entry name" value="PPR"/>
    <property type="match status" value="8"/>
</dbReference>
<evidence type="ECO:0008006" key="6">
    <source>
        <dbReference type="Google" id="ProtNLM"/>
    </source>
</evidence>
<feature type="repeat" description="PPR" evidence="2">
    <location>
        <begin position="404"/>
        <end position="438"/>
    </location>
</feature>
<feature type="repeat" description="PPR" evidence="2">
    <location>
        <begin position="811"/>
        <end position="847"/>
    </location>
</feature>
<dbReference type="Proteomes" id="UP000729402">
    <property type="component" value="Unassembled WGS sequence"/>
</dbReference>
<sequence length="1133" mass="127325">MARSSVARLLSSSAPLLSSYRCPALVHASRCKATSSSRPRPPPPRKDGCGRHEPVGTGPGIRRSLFQELSGLVTPAVGSTDNDVPERYGVVSSHVQCTEDARRITLEGAAVASGVVTGSFLKRDVVGFIPDDRSKSSSSATSAASDSNVICREVRGGNAGDPDNISEVVHRVTEVLRSEVPGLSVEQRLEKLGVTYTPRLVSMVLNRCFKKRHLGFRFFDWVRRVPGFQHTTETYNTMLYIAGEERSFGAMEELMDGMDKEMCLKDIKTWTIAISSYGKARKISEMLSTFQAMRKSRHVADVKVYRTILRALCNSTKPELALEFYKDMPWNTQVGLDICRLLLCCLAESGNSEAVFYVRDDMIKSMRYPEEYCYLEALRSFCVKGKIEKARKVFHQMKNKSMANSSAFEILLRGLCKSGRMDEALQFMEYMKTKSSVSSTAFGFLIDGHLRKGERMKALELLKAMREYGCVPLASSYTQLMQHLFASDQHEAACQLYEEMLENCIEPDVVAITALIGGHVRSGLISEAWDAFRKINENGQRPTLKAYTVFIQELCKASRPLEALKLLKKMLESDFRPSEETFCRIMSALRDNHYLEEANNVERMQASFNFCSPRQGLQYRTLDKVDKFKKLSGSGPEEKERTPEVMDHPSDEDSEVSRSLVCDGTHDIEHTKDYNDQDVEQICQILSSSDRWSSIQQDIEMTSLSFTPNLVDAIMQRCKANSRAALQFFYWVGKRSYYVQTTKTYNTAIKLAGSAKDFKHMRFLYREMVWAECCPTVDTWNAMMCQYGNAGLTEMALETFYRMKQGGFQPDKTTYNHLIMYLSRRKGRKVDAAIKIFDEMCHAGYIPSNEMVYTYLSALCECGMIDGATSSVVSLCKHGFSMQSGYSILIKLLSRSDGMEEALNLFHNIEELGCSRSAYMYGSLIHALLRRDRFEDAAAMLAEMKNAGIPQSTHMYTSFMIYFLRKRDVSKAMDVLKEMTENGCEPTVVTYSALIRGYMAMGMVSEAWNIYQHMKLKGPAPDFWTYSMFISCLCKAGGSEDGLQLIHDMLNSGIIPSAVQIGLCGQEVSNVISAAVTLGLSSTVSSQEAKELPRFASPPLREDDKDGHYVFAVGDNLTSIYRINAKMGEGQLT</sequence>
<feature type="compositionally biased region" description="Basic and acidic residues" evidence="3">
    <location>
        <begin position="636"/>
        <end position="651"/>
    </location>
</feature>
<dbReference type="Pfam" id="PF12854">
    <property type="entry name" value="PPR_1"/>
    <property type="match status" value="1"/>
</dbReference>
<dbReference type="PANTHER" id="PTHR47938">
    <property type="entry name" value="RESPIRATORY COMPLEX I CHAPERONE (CIA84), PUTATIVE (AFU_ORTHOLOGUE AFUA_2G06020)-RELATED"/>
    <property type="match status" value="1"/>
</dbReference>
<reference evidence="4" key="2">
    <citation type="submission" date="2021-02" db="EMBL/GenBank/DDBJ databases">
        <authorList>
            <person name="Kimball J.A."/>
            <person name="Haas M.W."/>
            <person name="Macchietto M."/>
            <person name="Kono T."/>
            <person name="Duquette J."/>
            <person name="Shao M."/>
        </authorList>
    </citation>
    <scope>NUCLEOTIDE SEQUENCE</scope>
    <source>
        <tissue evidence="4">Fresh leaf tissue</tissue>
    </source>
</reference>
<dbReference type="PANTHER" id="PTHR47938:SF47">
    <property type="entry name" value="ADR149WP"/>
    <property type="match status" value="1"/>
</dbReference>
<reference evidence="4" key="1">
    <citation type="journal article" date="2021" name="bioRxiv">
        <title>Whole Genome Assembly and Annotation of Northern Wild Rice, Zizania palustris L., Supports a Whole Genome Duplication in the Zizania Genus.</title>
        <authorList>
            <person name="Haas M."/>
            <person name="Kono T."/>
            <person name="Macchietto M."/>
            <person name="Millas R."/>
            <person name="McGilp L."/>
            <person name="Shao M."/>
            <person name="Duquette J."/>
            <person name="Hirsch C.N."/>
            <person name="Kimball J."/>
        </authorList>
    </citation>
    <scope>NUCLEOTIDE SEQUENCE</scope>
    <source>
        <tissue evidence="4">Fresh leaf tissue</tissue>
    </source>
</reference>
<evidence type="ECO:0000256" key="3">
    <source>
        <dbReference type="SAM" id="MobiDB-lite"/>
    </source>
</evidence>
<feature type="repeat" description="PPR" evidence="2">
    <location>
        <begin position="1022"/>
        <end position="1056"/>
    </location>
</feature>
<dbReference type="PROSITE" id="PS51375">
    <property type="entry name" value="PPR"/>
    <property type="match status" value="10"/>
</dbReference>
<feature type="repeat" description="PPR" evidence="2">
    <location>
        <begin position="776"/>
        <end position="810"/>
    </location>
</feature>
<organism evidence="4 5">
    <name type="scientific">Zizania palustris</name>
    <name type="common">Northern wild rice</name>
    <dbReference type="NCBI Taxonomy" id="103762"/>
    <lineage>
        <taxon>Eukaryota</taxon>
        <taxon>Viridiplantae</taxon>
        <taxon>Streptophyta</taxon>
        <taxon>Embryophyta</taxon>
        <taxon>Tracheophyta</taxon>
        <taxon>Spermatophyta</taxon>
        <taxon>Magnoliopsida</taxon>
        <taxon>Liliopsida</taxon>
        <taxon>Poales</taxon>
        <taxon>Poaceae</taxon>
        <taxon>BOP clade</taxon>
        <taxon>Oryzoideae</taxon>
        <taxon>Oryzeae</taxon>
        <taxon>Zizaniinae</taxon>
        <taxon>Zizania</taxon>
    </lineage>
</organism>
<feature type="compositionally biased region" description="Basic and acidic residues" evidence="3">
    <location>
        <begin position="44"/>
        <end position="54"/>
    </location>
</feature>
<evidence type="ECO:0000313" key="5">
    <source>
        <dbReference type="Proteomes" id="UP000729402"/>
    </source>
</evidence>
<protein>
    <recommendedName>
        <fullName evidence="6">Pentacotripeptide-repeat region of PRORP domain-containing protein</fullName>
    </recommendedName>
</protein>
<feature type="repeat" description="PPR" evidence="2">
    <location>
        <begin position="543"/>
        <end position="577"/>
    </location>
</feature>
<feature type="region of interest" description="Disordered" evidence="3">
    <location>
        <begin position="629"/>
        <end position="656"/>
    </location>
</feature>
<evidence type="ECO:0000256" key="2">
    <source>
        <dbReference type="PROSITE-ProRule" id="PRU00708"/>
    </source>
</evidence>
<evidence type="ECO:0000256" key="1">
    <source>
        <dbReference type="ARBA" id="ARBA00007626"/>
    </source>
</evidence>